<feature type="chain" id="PRO_5002043858" evidence="1">
    <location>
        <begin position="21"/>
        <end position="43"/>
    </location>
</feature>
<organism evidence="2">
    <name type="scientific">Arundo donax</name>
    <name type="common">Giant reed</name>
    <name type="synonym">Donax arundinaceus</name>
    <dbReference type="NCBI Taxonomy" id="35708"/>
    <lineage>
        <taxon>Eukaryota</taxon>
        <taxon>Viridiplantae</taxon>
        <taxon>Streptophyta</taxon>
        <taxon>Embryophyta</taxon>
        <taxon>Tracheophyta</taxon>
        <taxon>Spermatophyta</taxon>
        <taxon>Magnoliopsida</taxon>
        <taxon>Liliopsida</taxon>
        <taxon>Poales</taxon>
        <taxon>Poaceae</taxon>
        <taxon>PACMAD clade</taxon>
        <taxon>Arundinoideae</taxon>
        <taxon>Arundineae</taxon>
        <taxon>Arundo</taxon>
    </lineage>
</organism>
<accession>A0A0A9AGE9</accession>
<reference evidence="2" key="2">
    <citation type="journal article" date="2015" name="Data Brief">
        <title>Shoot transcriptome of the giant reed, Arundo donax.</title>
        <authorList>
            <person name="Barrero R.A."/>
            <person name="Guerrero F.D."/>
            <person name="Moolhuijzen P."/>
            <person name="Goolsby J.A."/>
            <person name="Tidwell J."/>
            <person name="Bellgard S.E."/>
            <person name="Bellgard M.I."/>
        </authorList>
    </citation>
    <scope>NUCLEOTIDE SEQUENCE</scope>
    <source>
        <tissue evidence="2">Shoot tissue taken approximately 20 cm above the soil surface</tissue>
    </source>
</reference>
<reference evidence="2" key="1">
    <citation type="submission" date="2014-09" db="EMBL/GenBank/DDBJ databases">
        <authorList>
            <person name="Magalhaes I.L.F."/>
            <person name="Oliveira U."/>
            <person name="Santos F.R."/>
            <person name="Vidigal T.H.D.A."/>
            <person name="Brescovit A.D."/>
            <person name="Santos A.J."/>
        </authorList>
    </citation>
    <scope>NUCLEOTIDE SEQUENCE</scope>
    <source>
        <tissue evidence="2">Shoot tissue taken approximately 20 cm above the soil surface</tissue>
    </source>
</reference>
<evidence type="ECO:0000256" key="1">
    <source>
        <dbReference type="SAM" id="SignalP"/>
    </source>
</evidence>
<proteinExistence type="predicted"/>
<feature type="signal peptide" evidence="1">
    <location>
        <begin position="1"/>
        <end position="20"/>
    </location>
</feature>
<dbReference type="AlphaFoldDB" id="A0A0A9AGE9"/>
<dbReference type="EMBL" id="GBRH01247674">
    <property type="protein sequence ID" value="JAD50221.1"/>
    <property type="molecule type" value="Transcribed_RNA"/>
</dbReference>
<name>A0A0A9AGE9_ARUDO</name>
<evidence type="ECO:0000313" key="2">
    <source>
        <dbReference type="EMBL" id="JAD50221.1"/>
    </source>
</evidence>
<keyword evidence="1" id="KW-0732">Signal</keyword>
<protein>
    <submittedName>
        <fullName evidence="2">Uncharacterized protein</fullName>
    </submittedName>
</protein>
<sequence>MQKLELQLVFRVLCIQIAQGDPEVTEDGHSNLPAYRLRRMRAR</sequence>